<protein>
    <submittedName>
        <fullName evidence="1">Uncharacterized protein</fullName>
    </submittedName>
</protein>
<organism evidence="1 2">
    <name type="scientific">Ogataea polymorpha</name>
    <dbReference type="NCBI Taxonomy" id="460523"/>
    <lineage>
        <taxon>Eukaryota</taxon>
        <taxon>Fungi</taxon>
        <taxon>Dikarya</taxon>
        <taxon>Ascomycota</taxon>
        <taxon>Saccharomycotina</taxon>
        <taxon>Pichiomycetes</taxon>
        <taxon>Pichiales</taxon>
        <taxon>Pichiaceae</taxon>
        <taxon>Ogataea</taxon>
    </lineage>
</organism>
<reference evidence="1" key="1">
    <citation type="journal article" date="2021" name="Open Biol.">
        <title>Shared evolutionary footprints suggest mitochondrial oxidative damage underlies multiple complex I losses in fungi.</title>
        <authorList>
            <person name="Schikora-Tamarit M.A."/>
            <person name="Marcet-Houben M."/>
            <person name="Nosek J."/>
            <person name="Gabaldon T."/>
        </authorList>
    </citation>
    <scope>NUCLEOTIDE SEQUENCE</scope>
    <source>
        <strain evidence="1">NCAIM Y.01608</strain>
    </source>
</reference>
<name>A0A9P8NWW5_9ASCO</name>
<accession>A0A9P8NWW5</accession>
<proteinExistence type="predicted"/>
<evidence type="ECO:0000313" key="1">
    <source>
        <dbReference type="EMBL" id="KAH3661000.1"/>
    </source>
</evidence>
<gene>
    <name evidence="1" type="ORF">OGATHE_005332</name>
</gene>
<comment type="caution">
    <text evidence="1">The sequence shown here is derived from an EMBL/GenBank/DDBJ whole genome shotgun (WGS) entry which is preliminary data.</text>
</comment>
<dbReference type="EMBL" id="JAEUBD010001468">
    <property type="protein sequence ID" value="KAH3661000.1"/>
    <property type="molecule type" value="Genomic_DNA"/>
</dbReference>
<reference evidence="1" key="2">
    <citation type="submission" date="2021-01" db="EMBL/GenBank/DDBJ databases">
        <authorList>
            <person name="Schikora-Tamarit M.A."/>
        </authorList>
    </citation>
    <scope>NUCLEOTIDE SEQUENCE</scope>
    <source>
        <strain evidence="1">NCAIM Y.01608</strain>
    </source>
</reference>
<keyword evidence="2" id="KW-1185">Reference proteome</keyword>
<evidence type="ECO:0000313" key="2">
    <source>
        <dbReference type="Proteomes" id="UP000788993"/>
    </source>
</evidence>
<sequence length="308" mass="35844">MPPNKKQAILEFYRSLNRKLSKLQLDAVANNRLKFWLRSQFKDTATPLHRKLQKGKRFDLTLDNSLNGHYKSGVKLLRMAYYDLISFDARAPKWLSDFAKAKVYSRAQKDQFINEYAGILKITHDIHDFKSIPGLVDKYMANLRQSETKSLPSNHSITDILNGVKPAVQSSSHGFKSPLSSLFNQLRTQYKDHIDHDWSLPQLNLKLSPNSAGLPLSPSVRRNKILARLLQIKRFINEYPPMKMEDMEHLNKFVKSETFENHPMSFAYKRFTRDSFSLSENVKFRLSEIRNVSIPPPKELLNYYVNVK</sequence>
<dbReference type="AlphaFoldDB" id="A0A9P8NWW5"/>
<dbReference type="Proteomes" id="UP000788993">
    <property type="component" value="Unassembled WGS sequence"/>
</dbReference>